<dbReference type="EMBL" id="VULO01000031">
    <property type="protein sequence ID" value="MSS85491.1"/>
    <property type="molecule type" value="Genomic_DNA"/>
</dbReference>
<dbReference type="AlphaFoldDB" id="A0A6N7W7V8"/>
<evidence type="ECO:0000259" key="2">
    <source>
        <dbReference type="SMART" id="SM01321"/>
    </source>
</evidence>
<proteinExistence type="predicted"/>
<keyword evidence="4" id="KW-1185">Reference proteome</keyword>
<dbReference type="GO" id="GO:0006313">
    <property type="term" value="P:DNA transposition"/>
    <property type="evidence" value="ECO:0007669"/>
    <property type="project" value="InterPro"/>
</dbReference>
<feature type="region of interest" description="Disordered" evidence="1">
    <location>
        <begin position="132"/>
        <end position="151"/>
    </location>
</feature>
<evidence type="ECO:0000256" key="1">
    <source>
        <dbReference type="SAM" id="MobiDB-lite"/>
    </source>
</evidence>
<organism evidence="3 4">
    <name type="scientific">Scrofimicrobium canadense</name>
    <dbReference type="NCBI Taxonomy" id="2652290"/>
    <lineage>
        <taxon>Bacteria</taxon>
        <taxon>Bacillati</taxon>
        <taxon>Actinomycetota</taxon>
        <taxon>Actinomycetes</taxon>
        <taxon>Actinomycetales</taxon>
        <taxon>Actinomycetaceae</taxon>
        <taxon>Scrofimicrobium</taxon>
    </lineage>
</organism>
<dbReference type="Gene3D" id="3.30.70.1290">
    <property type="entry name" value="Transposase IS200-like"/>
    <property type="match status" value="1"/>
</dbReference>
<gene>
    <name evidence="3" type="primary">tnpA</name>
    <name evidence="3" type="ORF">FYJ24_12255</name>
</gene>
<sequence length="151" mass="17244">METKQAIRTGRHCVFKLHAHLVFVTRYRGKVFTGAHLNSLELLFDRVCRDFEAELQEFNGETDHVHLLVNFPPKVAVSRLVNSLKGVSSRRMKLLHPELVQPAYRKNSLWSPSYFAGSVGGAPLSMVKQYIEQQSRPDQGRSRAPRYPSSH</sequence>
<dbReference type="SMART" id="SM01321">
    <property type="entry name" value="Y1_Tnp"/>
    <property type="match status" value="1"/>
</dbReference>
<feature type="domain" description="Transposase IS200-like" evidence="2">
    <location>
        <begin position="14"/>
        <end position="134"/>
    </location>
</feature>
<dbReference type="SUPFAM" id="SSF143422">
    <property type="entry name" value="Transposase IS200-like"/>
    <property type="match status" value="1"/>
</dbReference>
<comment type="caution">
    <text evidence="3">The sequence shown here is derived from an EMBL/GenBank/DDBJ whole genome shotgun (WGS) entry which is preliminary data.</text>
</comment>
<dbReference type="NCBIfam" id="NF033573">
    <property type="entry name" value="transpos_IS200"/>
    <property type="match status" value="1"/>
</dbReference>
<protein>
    <submittedName>
        <fullName evidence="3">IS200/IS605 family transposase</fullName>
    </submittedName>
</protein>
<dbReference type="InterPro" id="IPR002686">
    <property type="entry name" value="Transposase_17"/>
</dbReference>
<dbReference type="RefSeq" id="WP_125203849.1">
    <property type="nucleotide sequence ID" value="NZ_VULO01000031.1"/>
</dbReference>
<dbReference type="Pfam" id="PF01797">
    <property type="entry name" value="Y1_Tnp"/>
    <property type="match status" value="1"/>
</dbReference>
<evidence type="ECO:0000313" key="3">
    <source>
        <dbReference type="EMBL" id="MSS85491.1"/>
    </source>
</evidence>
<accession>A0A6N7W7V8</accession>
<dbReference type="Proteomes" id="UP000470875">
    <property type="component" value="Unassembled WGS sequence"/>
</dbReference>
<dbReference type="InterPro" id="IPR036515">
    <property type="entry name" value="Transposase_17_sf"/>
</dbReference>
<dbReference type="GO" id="GO:0003677">
    <property type="term" value="F:DNA binding"/>
    <property type="evidence" value="ECO:0007669"/>
    <property type="project" value="InterPro"/>
</dbReference>
<reference evidence="3 4" key="1">
    <citation type="submission" date="2019-08" db="EMBL/GenBank/DDBJ databases">
        <title>In-depth cultivation of the pig gut microbiome towards novel bacterial diversity and tailored functional studies.</title>
        <authorList>
            <person name="Wylensek D."/>
            <person name="Hitch T.C.A."/>
            <person name="Clavel T."/>
        </authorList>
    </citation>
    <scope>NUCLEOTIDE SEQUENCE [LARGE SCALE GENOMIC DNA]</scope>
    <source>
        <strain evidence="3 4">WB03_NA08</strain>
    </source>
</reference>
<dbReference type="GO" id="GO:0004803">
    <property type="term" value="F:transposase activity"/>
    <property type="evidence" value="ECO:0007669"/>
    <property type="project" value="InterPro"/>
</dbReference>
<dbReference type="PANTHER" id="PTHR33360:SF2">
    <property type="entry name" value="TRANSPOSASE FOR INSERTION SEQUENCE ELEMENT IS200"/>
    <property type="match status" value="1"/>
</dbReference>
<evidence type="ECO:0000313" key="4">
    <source>
        <dbReference type="Proteomes" id="UP000470875"/>
    </source>
</evidence>
<name>A0A6N7W7V8_9ACTO</name>
<dbReference type="PANTHER" id="PTHR33360">
    <property type="entry name" value="TRANSPOSASE FOR INSERTION SEQUENCE ELEMENT IS200"/>
    <property type="match status" value="1"/>
</dbReference>